<dbReference type="InterPro" id="IPR018065">
    <property type="entry name" value="Ribosomal_eL34_CS"/>
</dbReference>
<dbReference type="AlphaFoldDB" id="A0A7C4JJA1"/>
<dbReference type="GO" id="GO:1990904">
    <property type="term" value="C:ribonucleoprotein complex"/>
    <property type="evidence" value="ECO:0007669"/>
    <property type="project" value="UniProtKB-KW"/>
</dbReference>
<dbReference type="EMBL" id="DTCK01000034">
    <property type="protein sequence ID" value="HGQ35955.1"/>
    <property type="molecule type" value="Genomic_DNA"/>
</dbReference>
<dbReference type="PRINTS" id="PR01250">
    <property type="entry name" value="RIBOSOMALL34"/>
</dbReference>
<dbReference type="NCBIfam" id="NF003143">
    <property type="entry name" value="PRK04059.1"/>
    <property type="match status" value="1"/>
</dbReference>
<dbReference type="EMBL" id="DTBD01000025">
    <property type="protein sequence ID" value="HGQ64344.1"/>
    <property type="molecule type" value="Genomic_DNA"/>
</dbReference>
<dbReference type="Gene3D" id="6.20.340.10">
    <property type="match status" value="1"/>
</dbReference>
<reference evidence="8" key="1">
    <citation type="journal article" date="2020" name="mSystems">
        <title>Genome- and Community-Level Interaction Insights into Carbon Utilization and Element Cycling Functions of Hydrothermarchaeota in Hydrothermal Sediment.</title>
        <authorList>
            <person name="Zhou Z."/>
            <person name="Liu Y."/>
            <person name="Xu W."/>
            <person name="Pan J."/>
            <person name="Luo Z.H."/>
            <person name="Li M."/>
        </authorList>
    </citation>
    <scope>NUCLEOTIDE SEQUENCE [LARGE SCALE GENOMIC DNA]</scope>
    <source>
        <strain evidence="8">SpSt-637</strain>
        <strain evidence="7">SpSt-667</strain>
    </source>
</reference>
<evidence type="ECO:0000256" key="5">
    <source>
        <dbReference type="HAMAP-Rule" id="MF_00349"/>
    </source>
</evidence>
<evidence type="ECO:0000256" key="6">
    <source>
        <dbReference type="SAM" id="MobiDB-lite"/>
    </source>
</evidence>
<keyword evidence="2 5" id="KW-0689">Ribosomal protein</keyword>
<dbReference type="GO" id="GO:0006412">
    <property type="term" value="P:translation"/>
    <property type="evidence" value="ECO:0007669"/>
    <property type="project" value="UniProtKB-UniRule"/>
</dbReference>
<dbReference type="HAMAP" id="MF_00349">
    <property type="entry name" value="Ribosomal_eL34"/>
    <property type="match status" value="1"/>
</dbReference>
<proteinExistence type="inferred from homology"/>
<feature type="compositionally biased region" description="Basic residues" evidence="6">
    <location>
        <begin position="1"/>
        <end position="16"/>
    </location>
</feature>
<keyword evidence="3 5" id="KW-0687">Ribonucleoprotein</keyword>
<evidence type="ECO:0000256" key="1">
    <source>
        <dbReference type="ARBA" id="ARBA00009875"/>
    </source>
</evidence>
<gene>
    <name evidence="5" type="primary">rpl34e</name>
    <name evidence="8" type="ORF">ENU08_03780</name>
    <name evidence="7" type="ORF">ENU41_04680</name>
</gene>
<protein>
    <recommendedName>
        <fullName evidence="4 5">Large ribosomal subunit protein eL34</fullName>
    </recommendedName>
</protein>
<feature type="compositionally biased region" description="Basic residues" evidence="6">
    <location>
        <begin position="24"/>
        <end position="33"/>
    </location>
</feature>
<comment type="similarity">
    <text evidence="1 5">Belongs to the eukaryotic ribosomal protein eL34 family.</text>
</comment>
<comment type="caution">
    <text evidence="8">The sequence shown here is derived from an EMBL/GenBank/DDBJ whole genome shotgun (WGS) entry which is preliminary data.</text>
</comment>
<dbReference type="GO" id="GO:0003735">
    <property type="term" value="F:structural constituent of ribosome"/>
    <property type="evidence" value="ECO:0007669"/>
    <property type="project" value="InterPro"/>
</dbReference>
<organism evidence="8">
    <name type="scientific">Ignisphaera aggregans</name>
    <dbReference type="NCBI Taxonomy" id="334771"/>
    <lineage>
        <taxon>Archaea</taxon>
        <taxon>Thermoproteota</taxon>
        <taxon>Thermoprotei</taxon>
        <taxon>Desulfurococcales</taxon>
        <taxon>Desulfurococcaceae</taxon>
        <taxon>Ignisphaera</taxon>
    </lineage>
</organism>
<dbReference type="InterPro" id="IPR038562">
    <property type="entry name" value="Ribosomal_eL34_C_sf"/>
</dbReference>
<name>A0A7C4JJA1_9CREN</name>
<evidence type="ECO:0000256" key="4">
    <source>
        <dbReference type="ARBA" id="ARBA00035227"/>
    </source>
</evidence>
<accession>A0A7C4JJA1</accession>
<dbReference type="PROSITE" id="PS01145">
    <property type="entry name" value="RIBOSOMAL_L34E"/>
    <property type="match status" value="1"/>
</dbReference>
<sequence>MVRPMHRSRSHKRIYRRTPSGRTAVHHKRRKNTPMRCSRCGAILAGVPIKDPERRSLPKTAKRPERMFGGVLCSRCLKAVLKEAIRGELTATILIQGAQQKTQEVLPQA</sequence>
<dbReference type="InterPro" id="IPR008195">
    <property type="entry name" value="Ribosomal_eL34"/>
</dbReference>
<evidence type="ECO:0000256" key="2">
    <source>
        <dbReference type="ARBA" id="ARBA00022980"/>
    </source>
</evidence>
<dbReference type="InterPro" id="IPR047868">
    <property type="entry name" value="Ribosomal_L34e_arc-type"/>
</dbReference>
<dbReference type="GO" id="GO:0005840">
    <property type="term" value="C:ribosome"/>
    <property type="evidence" value="ECO:0007669"/>
    <property type="project" value="UniProtKB-KW"/>
</dbReference>
<evidence type="ECO:0000256" key="3">
    <source>
        <dbReference type="ARBA" id="ARBA00023274"/>
    </source>
</evidence>
<evidence type="ECO:0000313" key="7">
    <source>
        <dbReference type="EMBL" id="HGQ35955.1"/>
    </source>
</evidence>
<feature type="region of interest" description="Disordered" evidence="6">
    <location>
        <begin position="1"/>
        <end position="34"/>
    </location>
</feature>
<dbReference type="Pfam" id="PF01199">
    <property type="entry name" value="Ribosomal_L34e"/>
    <property type="match status" value="1"/>
</dbReference>
<evidence type="ECO:0000313" key="8">
    <source>
        <dbReference type="EMBL" id="HGQ64344.1"/>
    </source>
</evidence>